<dbReference type="eggNOG" id="ENOG50349RE">
    <property type="taxonomic scope" value="Bacteria"/>
</dbReference>
<gene>
    <name evidence="1" type="ORF">LDG_5932</name>
</gene>
<dbReference type="AlphaFoldDB" id="G9ELD5"/>
<evidence type="ECO:0000313" key="2">
    <source>
        <dbReference type="Proteomes" id="UP000002770"/>
    </source>
</evidence>
<reference evidence="1 2" key="1">
    <citation type="journal article" date="2011" name="BMC Genomics">
        <title>Insight into cross-talk between intra-amoebal pathogens.</title>
        <authorList>
            <person name="Gimenez G."/>
            <person name="Bertelli C."/>
            <person name="Moliner C."/>
            <person name="Robert C."/>
            <person name="Raoult D."/>
            <person name="Fournier P.E."/>
            <person name="Greub G."/>
        </authorList>
    </citation>
    <scope>NUCLEOTIDE SEQUENCE [LARGE SCALE GENOMIC DNA]</scope>
    <source>
        <strain evidence="1 2">LLAP12</strain>
    </source>
</reference>
<dbReference type="OrthoDB" id="5637004at2"/>
<name>G9ELD5_9GAMM</name>
<keyword evidence="2" id="KW-1185">Reference proteome</keyword>
<dbReference type="HOGENOM" id="CLU_841434_0_0_6"/>
<proteinExistence type="predicted"/>
<accession>G9ELD5</accession>
<evidence type="ECO:0000313" key="1">
    <source>
        <dbReference type="EMBL" id="EHL31770.1"/>
    </source>
</evidence>
<dbReference type="InParanoid" id="G9ELD5"/>
<dbReference type="RefSeq" id="WP_006869881.1">
    <property type="nucleotide sequence ID" value="NZ_JH413808.1"/>
</dbReference>
<sequence>MYQIEKCPLPIIWLDTYVMIKIIRFLNNPEKLTASDTAQISLLYQYLIKGSAEGKIIVPFAEQGFEIAENKKDDWFKILKKITLDIMTKGKFDIENNHIREGMKGYLNSENNIELSYLSLFEQDPVDEIRETLSREFIIFPSFNPYITEPDVRSSDISSDLLNQERTENLRNNVQIETQLKIEQQKRFTALKQTLFIHENDKLNPYILFGLVSSYYDLLMWNSLHPDNEGQEGLLEFYNSNYYQELPFVNLECSLLAQLTTSPNNIKPGDIMDIKHISIMMPFSDLFITDKAWSNKLKILKCHEIYNTEIIYTGQSEEIINFFEKHNIKI</sequence>
<dbReference type="EMBL" id="JH413808">
    <property type="protein sequence ID" value="EHL31770.1"/>
    <property type="molecule type" value="Genomic_DNA"/>
</dbReference>
<dbReference type="Proteomes" id="UP000002770">
    <property type="component" value="Unassembled WGS sequence"/>
</dbReference>
<organism evidence="1 2">
    <name type="scientific">Legionella drancourtii LLAP12</name>
    <dbReference type="NCBI Taxonomy" id="658187"/>
    <lineage>
        <taxon>Bacteria</taxon>
        <taxon>Pseudomonadati</taxon>
        <taxon>Pseudomonadota</taxon>
        <taxon>Gammaproteobacteria</taxon>
        <taxon>Legionellales</taxon>
        <taxon>Legionellaceae</taxon>
        <taxon>Legionella</taxon>
    </lineage>
</organism>
<protein>
    <submittedName>
        <fullName evidence="1">Uncharacterized protein</fullName>
    </submittedName>
</protein>
<dbReference type="STRING" id="658187.LDG_5932"/>